<dbReference type="OrthoDB" id="982755at2"/>
<dbReference type="Gene3D" id="2.60.40.10">
    <property type="entry name" value="Immunoglobulins"/>
    <property type="match status" value="1"/>
</dbReference>
<evidence type="ECO:0000313" key="2">
    <source>
        <dbReference type="EMBL" id="TWI84040.1"/>
    </source>
</evidence>
<gene>
    <name evidence="2" type="ORF">LX66_4402</name>
</gene>
<dbReference type="InterPro" id="IPR013783">
    <property type="entry name" value="Ig-like_fold"/>
</dbReference>
<keyword evidence="1" id="KW-1133">Transmembrane helix</keyword>
<keyword evidence="1" id="KW-0812">Transmembrane</keyword>
<keyword evidence="3" id="KW-1185">Reference proteome</keyword>
<proteinExistence type="predicted"/>
<dbReference type="RefSeq" id="WP_145717566.1">
    <property type="nucleotide sequence ID" value="NZ_BAAAFY010000002.1"/>
</dbReference>
<evidence type="ECO:0008006" key="4">
    <source>
        <dbReference type="Google" id="ProtNLM"/>
    </source>
</evidence>
<comment type="caution">
    <text evidence="2">The sequence shown here is derived from an EMBL/GenBank/DDBJ whole genome shotgun (WGS) entry which is preliminary data.</text>
</comment>
<accession>A0A562STE2</accession>
<dbReference type="Proteomes" id="UP000316778">
    <property type="component" value="Unassembled WGS sequence"/>
</dbReference>
<protein>
    <recommendedName>
        <fullName evidence="4">Fibronectin type-III domain-containing protein</fullName>
    </recommendedName>
</protein>
<keyword evidence="1" id="KW-0472">Membrane</keyword>
<organism evidence="2 3">
    <name type="scientific">Chitinophaga japonensis</name>
    <name type="common">Flexibacter japonensis</name>
    <dbReference type="NCBI Taxonomy" id="104662"/>
    <lineage>
        <taxon>Bacteria</taxon>
        <taxon>Pseudomonadati</taxon>
        <taxon>Bacteroidota</taxon>
        <taxon>Chitinophagia</taxon>
        <taxon>Chitinophagales</taxon>
        <taxon>Chitinophagaceae</taxon>
        <taxon>Chitinophaga</taxon>
    </lineage>
</organism>
<feature type="transmembrane region" description="Helical" evidence="1">
    <location>
        <begin position="123"/>
        <end position="143"/>
    </location>
</feature>
<name>A0A562STE2_CHIJA</name>
<evidence type="ECO:0000256" key="1">
    <source>
        <dbReference type="SAM" id="Phobius"/>
    </source>
</evidence>
<sequence>MNFSLTRAISLKAMALTGLLLIALRGLGADTIPELRPATGPVSRDGHVKLIWQYNGGHPGNVYELQQAKNATFNDAHTIYRGPDLASFVSGLESDTYYYRVRLNGHSWSETVRIEVLHHSMRLTLILMVVGAVVFLLTAWIIIKGANQAVRERQI</sequence>
<reference evidence="2 3" key="1">
    <citation type="journal article" date="2013" name="Stand. Genomic Sci.">
        <title>Genomic Encyclopedia of Type Strains, Phase I: The one thousand microbial genomes (KMG-I) project.</title>
        <authorList>
            <person name="Kyrpides N.C."/>
            <person name="Woyke T."/>
            <person name="Eisen J.A."/>
            <person name="Garrity G."/>
            <person name="Lilburn T.G."/>
            <person name="Beck B.J."/>
            <person name="Whitman W.B."/>
            <person name="Hugenholtz P."/>
            <person name="Klenk H.P."/>
        </authorList>
    </citation>
    <scope>NUCLEOTIDE SEQUENCE [LARGE SCALE GENOMIC DNA]</scope>
    <source>
        <strain evidence="2 3">DSM 13484</strain>
    </source>
</reference>
<dbReference type="EMBL" id="VLLG01000005">
    <property type="protein sequence ID" value="TWI84040.1"/>
    <property type="molecule type" value="Genomic_DNA"/>
</dbReference>
<dbReference type="AlphaFoldDB" id="A0A562STE2"/>
<evidence type="ECO:0000313" key="3">
    <source>
        <dbReference type="Proteomes" id="UP000316778"/>
    </source>
</evidence>